<evidence type="ECO:0000313" key="16">
    <source>
        <dbReference type="EMBL" id="WNC67089.1"/>
    </source>
</evidence>
<feature type="domain" description="TonB-dependent receptor-like beta-barrel" evidence="14">
    <location>
        <begin position="290"/>
        <end position="761"/>
    </location>
</feature>
<dbReference type="SUPFAM" id="SSF56935">
    <property type="entry name" value="Porins"/>
    <property type="match status" value="1"/>
</dbReference>
<gene>
    <name evidence="16" type="ORF">RI845_11195</name>
</gene>
<dbReference type="Pfam" id="PF00593">
    <property type="entry name" value="TonB_dep_Rec_b-barrel"/>
    <property type="match status" value="1"/>
</dbReference>
<organism evidence="16 17">
    <name type="scientific">Thalassotalea nanhaiensis</name>
    <dbReference type="NCBI Taxonomy" id="3065648"/>
    <lineage>
        <taxon>Bacteria</taxon>
        <taxon>Pseudomonadati</taxon>
        <taxon>Pseudomonadota</taxon>
        <taxon>Gammaproteobacteria</taxon>
        <taxon>Alteromonadales</taxon>
        <taxon>Colwelliaceae</taxon>
        <taxon>Thalassotalea</taxon>
    </lineage>
</organism>
<evidence type="ECO:0000313" key="17">
    <source>
        <dbReference type="Proteomes" id="UP001248581"/>
    </source>
</evidence>
<keyword evidence="9 11" id="KW-0472">Membrane</keyword>
<evidence type="ECO:0000256" key="7">
    <source>
        <dbReference type="ARBA" id="ARBA00023065"/>
    </source>
</evidence>
<comment type="subcellular location">
    <subcellularLocation>
        <location evidence="1 11">Cell outer membrane</location>
        <topology evidence="1 11">Multi-pass membrane protein</topology>
    </subcellularLocation>
</comment>
<keyword evidence="3 11" id="KW-1134">Transmembrane beta strand</keyword>
<evidence type="ECO:0000256" key="3">
    <source>
        <dbReference type="ARBA" id="ARBA00022452"/>
    </source>
</evidence>
<evidence type="ECO:0000259" key="14">
    <source>
        <dbReference type="Pfam" id="PF00593"/>
    </source>
</evidence>
<keyword evidence="6" id="KW-0408">Iron</keyword>
<keyword evidence="10 11" id="KW-0998">Cell outer membrane</keyword>
<reference evidence="17" key="1">
    <citation type="submission" date="2023-09" db="EMBL/GenBank/DDBJ databases">
        <authorList>
            <person name="Li S."/>
            <person name="Li X."/>
            <person name="Zhang C."/>
            <person name="Zhao Z."/>
        </authorList>
    </citation>
    <scope>NUCLEOTIDE SEQUENCE [LARGE SCALE GENOMIC DNA]</scope>
    <source>
        <strain evidence="17">SQ345</strain>
    </source>
</reference>
<proteinExistence type="inferred from homology"/>
<keyword evidence="7" id="KW-0406">Ion transport</keyword>
<dbReference type="EMBL" id="CP134146">
    <property type="protein sequence ID" value="WNC67089.1"/>
    <property type="molecule type" value="Genomic_DNA"/>
</dbReference>
<evidence type="ECO:0000256" key="8">
    <source>
        <dbReference type="ARBA" id="ARBA00023077"/>
    </source>
</evidence>
<sequence>MKVTNTTRMNKSKLAMAIGASMMLSGYAMAEEQETDAQAGKLEVIQVTATKRTESIQDVPMSITAINGDKIEKAGIEDLSEMSNYIPNLTIATGAINTNVYMRGVGSGINRSFEQSVGMFIDGIYMGRGKQFRAPFMDLERAEVLRGPQGILFGKNTIAGTINLTTAKAEAGGDFEGKVTLDAEPEYGSQGVTAVLASGLTDELGVRLAVKSSSTDGYMENTNLDRDEMETKEQVVRLSLNWQPSAELDVNLKLEQSNFESTGGTGQITGFEPIGGLAQYVALGVVPALDPDFDADGNLTNSYDITLAPESRDIDNTNIALNIDYSLGDGTLTFVTGLSEYDSEEHQDVDFLPMPFINTSDEHDFSQVSQEIRYATSGNNTFDFITGVYYQNSELEFDVYSQVDVTYIAPVLNMAFAAPGSAAPLGFPDNSLADLGIAPDGFTRSTNYTQDTETFSAFFQGTYNVSNDFRIIAGGRYTDETKDVMRQSLIQEQGKSYYNPADMAGLNALVTASALKVAVVLPEHEDSRSEGHFTPSVKFQYDVNDNFMVYGTAEQGFKSGGFNSSADATVANQEFEEESAVGVELGFKSDLLDGAARLNMAVFRTEFDDLQVTTWNGFGFEVGNAAESVTQGIELDGVVMLNDNWTLSGSASYLDSYYSDYATGPCTAEQIATGMVVCDLTDETTPFAPEVSASIFLDYITEIGESMEFFAQLNVNFKDDFFYDTDLDPNLMQEAHTKVNARIALASIEETWELALIGKNLTDETTFAAGLDVPLVAGGYMGYTDAPRTVSVQGTYRF</sequence>
<dbReference type="InterPro" id="IPR039426">
    <property type="entry name" value="TonB-dep_rcpt-like"/>
</dbReference>
<dbReference type="InterPro" id="IPR000531">
    <property type="entry name" value="Beta-barrel_TonB"/>
</dbReference>
<evidence type="ECO:0000256" key="5">
    <source>
        <dbReference type="ARBA" id="ARBA00022692"/>
    </source>
</evidence>
<dbReference type="PANTHER" id="PTHR32552">
    <property type="entry name" value="FERRICHROME IRON RECEPTOR-RELATED"/>
    <property type="match status" value="1"/>
</dbReference>
<evidence type="ECO:0000256" key="11">
    <source>
        <dbReference type="PROSITE-ProRule" id="PRU01360"/>
    </source>
</evidence>
<dbReference type="Pfam" id="PF07715">
    <property type="entry name" value="Plug"/>
    <property type="match status" value="1"/>
</dbReference>
<evidence type="ECO:0000256" key="2">
    <source>
        <dbReference type="ARBA" id="ARBA00022448"/>
    </source>
</evidence>
<dbReference type="Proteomes" id="UP001248581">
    <property type="component" value="Chromosome"/>
</dbReference>
<keyword evidence="17" id="KW-1185">Reference proteome</keyword>
<comment type="similarity">
    <text evidence="11 12">Belongs to the TonB-dependent receptor family.</text>
</comment>
<evidence type="ECO:0000259" key="15">
    <source>
        <dbReference type="Pfam" id="PF07715"/>
    </source>
</evidence>
<feature type="signal peptide" evidence="13">
    <location>
        <begin position="1"/>
        <end position="30"/>
    </location>
</feature>
<evidence type="ECO:0000256" key="9">
    <source>
        <dbReference type="ARBA" id="ARBA00023136"/>
    </source>
</evidence>
<name>A0ABY9TEP4_9GAMM</name>
<keyword evidence="5 11" id="KW-0812">Transmembrane</keyword>
<keyword evidence="4" id="KW-0410">Iron transport</keyword>
<dbReference type="Gene3D" id="2.40.170.20">
    <property type="entry name" value="TonB-dependent receptor, beta-barrel domain"/>
    <property type="match status" value="1"/>
</dbReference>
<dbReference type="InterPro" id="IPR012910">
    <property type="entry name" value="Plug_dom"/>
</dbReference>
<keyword evidence="13" id="KW-0732">Signal</keyword>
<accession>A0ABY9TEP4</accession>
<keyword evidence="2 11" id="KW-0813">Transport</keyword>
<evidence type="ECO:0000256" key="4">
    <source>
        <dbReference type="ARBA" id="ARBA00022496"/>
    </source>
</evidence>
<dbReference type="PANTHER" id="PTHR32552:SF81">
    <property type="entry name" value="TONB-DEPENDENT OUTER MEMBRANE RECEPTOR"/>
    <property type="match status" value="1"/>
</dbReference>
<keyword evidence="8 12" id="KW-0798">TonB box</keyword>
<dbReference type="InterPro" id="IPR036942">
    <property type="entry name" value="Beta-barrel_TonB_sf"/>
</dbReference>
<feature type="domain" description="TonB-dependent receptor plug" evidence="15">
    <location>
        <begin position="56"/>
        <end position="161"/>
    </location>
</feature>
<evidence type="ECO:0000256" key="12">
    <source>
        <dbReference type="RuleBase" id="RU003357"/>
    </source>
</evidence>
<protein>
    <submittedName>
        <fullName evidence="16">TonB-dependent receptor</fullName>
    </submittedName>
</protein>
<evidence type="ECO:0000256" key="1">
    <source>
        <dbReference type="ARBA" id="ARBA00004571"/>
    </source>
</evidence>
<keyword evidence="16" id="KW-0675">Receptor</keyword>
<evidence type="ECO:0000256" key="6">
    <source>
        <dbReference type="ARBA" id="ARBA00023004"/>
    </source>
</evidence>
<dbReference type="RefSeq" id="WP_348386253.1">
    <property type="nucleotide sequence ID" value="NZ_CP134146.1"/>
</dbReference>
<feature type="chain" id="PRO_5045466646" evidence="13">
    <location>
        <begin position="31"/>
        <end position="798"/>
    </location>
</feature>
<dbReference type="PROSITE" id="PS52016">
    <property type="entry name" value="TONB_DEPENDENT_REC_3"/>
    <property type="match status" value="1"/>
</dbReference>
<evidence type="ECO:0000256" key="10">
    <source>
        <dbReference type="ARBA" id="ARBA00023237"/>
    </source>
</evidence>
<evidence type="ECO:0000256" key="13">
    <source>
        <dbReference type="SAM" id="SignalP"/>
    </source>
</evidence>